<organism evidence="2 3">
    <name type="scientific">Brachionus plicatilis</name>
    <name type="common">Marine rotifer</name>
    <name type="synonym">Brachionus muelleri</name>
    <dbReference type="NCBI Taxonomy" id="10195"/>
    <lineage>
        <taxon>Eukaryota</taxon>
        <taxon>Metazoa</taxon>
        <taxon>Spiralia</taxon>
        <taxon>Gnathifera</taxon>
        <taxon>Rotifera</taxon>
        <taxon>Eurotatoria</taxon>
        <taxon>Monogononta</taxon>
        <taxon>Pseudotrocha</taxon>
        <taxon>Ploima</taxon>
        <taxon>Brachionidae</taxon>
        <taxon>Brachionus</taxon>
    </lineage>
</organism>
<keyword evidence="3" id="KW-1185">Reference proteome</keyword>
<sequence length="600" mass="71143">MSELNLKFQENTLEKWAEKELGLENVKQIRDNPYINGDAKRVLDYIFENFYDPQFSKIIGLNLALDEGSKLDETKLSFNDEDLDFVALKIRYLELRKEKYDLEKKNSDKEQNTNVVIGSMMEKQSSKSSIDNFNFLKKNMELTLIEDDFEKKKNLKTKIDKANKKLYSLIDKPTIEYSEIDNLVHDFKFKHTKDCDSNDEKLNLLTLAEYFEFFDSKTSDDISKLNHILDGQALINEVDLIKYQNTNEFTLSNVQSLNDAINQELLNMIVLNSQSFQYETKKVENDKTYEMLLKNLKNNRISKYYRDYRNLYGRYFKSYITLKKVMCEFEQLNSIFEQLKSEKDFYRNSFLAITKRFDRIKSMELRIHEKQIDIEDVFNENLNFFNKKFQLDFDKIKISWDQLVDILRVFITSNSLMNSSRNDSTCQFNDSRLSKIELYKQNMDQLLNNDQNKQNDFDLRINLFGDLLKLKKAGKAKSFLVTFFSEIFHDIANKTKMIADINEQRTLSHDIEKSFGDLNILLNNCKETDKCQMTTFYDLMVEKIRACEQNSSLMLELKDLVSKWFNQPAAYECPLENYTVNSKNLDYYMGFMSELIKERS</sequence>
<evidence type="ECO:0000313" key="3">
    <source>
        <dbReference type="Proteomes" id="UP000276133"/>
    </source>
</evidence>
<name>A0A3M7PRN3_BRAPC</name>
<keyword evidence="1" id="KW-0175">Coiled coil</keyword>
<dbReference type="OrthoDB" id="10536341at2759"/>
<dbReference type="EMBL" id="REGN01009232">
    <property type="protein sequence ID" value="RNA01654.1"/>
    <property type="molecule type" value="Genomic_DNA"/>
</dbReference>
<gene>
    <name evidence="2" type="ORF">BpHYR1_051382</name>
</gene>
<proteinExistence type="predicted"/>
<comment type="caution">
    <text evidence="2">The sequence shown here is derived from an EMBL/GenBank/DDBJ whole genome shotgun (WGS) entry which is preliminary data.</text>
</comment>
<reference evidence="2 3" key="1">
    <citation type="journal article" date="2018" name="Sci. Rep.">
        <title>Genomic signatures of local adaptation to the degree of environmental predictability in rotifers.</title>
        <authorList>
            <person name="Franch-Gras L."/>
            <person name="Hahn C."/>
            <person name="Garcia-Roger E.M."/>
            <person name="Carmona M.J."/>
            <person name="Serra M."/>
            <person name="Gomez A."/>
        </authorList>
    </citation>
    <scope>NUCLEOTIDE SEQUENCE [LARGE SCALE GENOMIC DNA]</scope>
    <source>
        <strain evidence="2">HYR1</strain>
    </source>
</reference>
<protein>
    <submittedName>
        <fullName evidence="2">Uncharacterized protein</fullName>
    </submittedName>
</protein>
<accession>A0A3M7PRN3</accession>
<evidence type="ECO:0000313" key="2">
    <source>
        <dbReference type="EMBL" id="RNA01654.1"/>
    </source>
</evidence>
<dbReference type="AlphaFoldDB" id="A0A3M7PRN3"/>
<evidence type="ECO:0000256" key="1">
    <source>
        <dbReference type="SAM" id="Coils"/>
    </source>
</evidence>
<feature type="coiled-coil region" evidence="1">
    <location>
        <begin position="145"/>
        <end position="172"/>
    </location>
</feature>
<dbReference type="Proteomes" id="UP000276133">
    <property type="component" value="Unassembled WGS sequence"/>
</dbReference>